<evidence type="ECO:0000256" key="1">
    <source>
        <dbReference type="ARBA" id="ARBA00023015"/>
    </source>
</evidence>
<keyword evidence="5" id="KW-1185">Reference proteome</keyword>
<dbReference type="Proteomes" id="UP000245959">
    <property type="component" value="Unassembled WGS sequence"/>
</dbReference>
<dbReference type="RefSeq" id="WP_116885070.1">
    <property type="nucleotide sequence ID" value="NZ_CABMMC010000224.1"/>
</dbReference>
<keyword evidence="1" id="KW-0805">Transcription regulation</keyword>
<dbReference type="Pfam" id="PF02311">
    <property type="entry name" value="AraC_binding"/>
    <property type="match status" value="1"/>
</dbReference>
<dbReference type="GeneID" id="78296363"/>
<evidence type="ECO:0000313" key="4">
    <source>
        <dbReference type="EMBL" id="PVY38453.1"/>
    </source>
</evidence>
<dbReference type="InterPro" id="IPR018060">
    <property type="entry name" value="HTH_AraC"/>
</dbReference>
<organism evidence="4 5">
    <name type="scientific">Victivallis vadensis</name>
    <dbReference type="NCBI Taxonomy" id="172901"/>
    <lineage>
        <taxon>Bacteria</taxon>
        <taxon>Pseudomonadati</taxon>
        <taxon>Lentisphaerota</taxon>
        <taxon>Lentisphaeria</taxon>
        <taxon>Victivallales</taxon>
        <taxon>Victivallaceae</taxon>
        <taxon>Victivallis</taxon>
    </lineage>
</organism>
<protein>
    <submittedName>
        <fullName evidence="4">AraC-like DNA-binding protein</fullName>
    </submittedName>
</protein>
<dbReference type="Pfam" id="PF12833">
    <property type="entry name" value="HTH_18"/>
    <property type="match status" value="1"/>
</dbReference>
<keyword evidence="2 4" id="KW-0238">DNA-binding</keyword>
<dbReference type="PRINTS" id="PR00032">
    <property type="entry name" value="HTHARAC"/>
</dbReference>
<dbReference type="PANTHER" id="PTHR43280">
    <property type="entry name" value="ARAC-FAMILY TRANSCRIPTIONAL REGULATOR"/>
    <property type="match status" value="1"/>
</dbReference>
<dbReference type="EMBL" id="QEKH01000026">
    <property type="protein sequence ID" value="PVY38453.1"/>
    <property type="molecule type" value="Genomic_DNA"/>
</dbReference>
<evidence type="ECO:0000313" key="5">
    <source>
        <dbReference type="Proteomes" id="UP000245959"/>
    </source>
</evidence>
<dbReference type="Gene3D" id="1.10.10.60">
    <property type="entry name" value="Homeodomain-like"/>
    <property type="match status" value="1"/>
</dbReference>
<proteinExistence type="predicted"/>
<accession>A0A2U1APU9</accession>
<name>A0A2U1APU9_9BACT</name>
<dbReference type="PANTHER" id="PTHR43280:SF2">
    <property type="entry name" value="HTH-TYPE TRANSCRIPTIONAL REGULATOR EXSA"/>
    <property type="match status" value="1"/>
</dbReference>
<dbReference type="InterPro" id="IPR014710">
    <property type="entry name" value="RmlC-like_jellyroll"/>
</dbReference>
<dbReference type="InterPro" id="IPR003313">
    <property type="entry name" value="AraC-bd"/>
</dbReference>
<dbReference type="Gene3D" id="2.60.120.10">
    <property type="entry name" value="Jelly Rolls"/>
    <property type="match status" value="1"/>
</dbReference>
<dbReference type="AlphaFoldDB" id="A0A2U1APU9"/>
<reference evidence="4 5" key="1">
    <citation type="submission" date="2018-04" db="EMBL/GenBank/DDBJ databases">
        <title>Genomic Encyclopedia of Type Strains, Phase IV (KMG-IV): sequencing the most valuable type-strain genomes for metagenomic binning, comparative biology and taxonomic classification.</title>
        <authorList>
            <person name="Goeker M."/>
        </authorList>
    </citation>
    <scope>NUCLEOTIDE SEQUENCE [LARGE SCALE GENOMIC DNA]</scope>
    <source>
        <strain evidence="4 5">DSM 14823</strain>
    </source>
</reference>
<dbReference type="SUPFAM" id="SSF51215">
    <property type="entry name" value="Regulatory protein AraC"/>
    <property type="match status" value="1"/>
</dbReference>
<keyword evidence="3" id="KW-0804">Transcription</keyword>
<gene>
    <name evidence="4" type="ORF">C8D82_12650</name>
</gene>
<evidence type="ECO:0000256" key="2">
    <source>
        <dbReference type="ARBA" id="ARBA00023125"/>
    </source>
</evidence>
<dbReference type="GO" id="GO:0003700">
    <property type="term" value="F:DNA-binding transcription factor activity"/>
    <property type="evidence" value="ECO:0007669"/>
    <property type="project" value="InterPro"/>
</dbReference>
<evidence type="ECO:0000256" key="3">
    <source>
        <dbReference type="ARBA" id="ARBA00023163"/>
    </source>
</evidence>
<dbReference type="SUPFAM" id="SSF46689">
    <property type="entry name" value="Homeodomain-like"/>
    <property type="match status" value="1"/>
</dbReference>
<dbReference type="InterPro" id="IPR020449">
    <property type="entry name" value="Tscrpt_reg_AraC-type_HTH"/>
</dbReference>
<dbReference type="PROSITE" id="PS01124">
    <property type="entry name" value="HTH_ARAC_FAMILY_2"/>
    <property type="match status" value="1"/>
</dbReference>
<dbReference type="InterPro" id="IPR009057">
    <property type="entry name" value="Homeodomain-like_sf"/>
</dbReference>
<dbReference type="InterPro" id="IPR037923">
    <property type="entry name" value="HTH-like"/>
</dbReference>
<dbReference type="GO" id="GO:0043565">
    <property type="term" value="F:sequence-specific DNA binding"/>
    <property type="evidence" value="ECO:0007669"/>
    <property type="project" value="InterPro"/>
</dbReference>
<comment type="caution">
    <text evidence="4">The sequence shown here is derived from an EMBL/GenBank/DDBJ whole genome shotgun (WGS) entry which is preliminary data.</text>
</comment>
<dbReference type="SMART" id="SM00342">
    <property type="entry name" value="HTH_ARAC"/>
    <property type="match status" value="1"/>
</dbReference>
<dbReference type="OrthoDB" id="9778008at2"/>
<sequence length="301" mass="34322">MAGPNSERRAAYRNCFSAEPILRKADSDFAAGRILPRFKRLALRKYPQGNMVPPHRHLDYEAVLLCSGAYRFRINGTEMELTPGEGILVNIGDQHEDWRGDGAKFIGFSFTLEAFPATNGIPALLAPGVSPQEQRFRIDLKEAEGLARKIYEEEQRQTAFSRLIQEAISLELFWRIIQGLPRESLSTGFLDNTADGSFRARLSRLFQDHIEEVLTLDDIAKQLGISRTSLTNKCNELFHMSPGKAFCRCKMERAGYLLVNTRLTVKEIAGRLGYASEFAFSRAFRREFNLSPAEWRRNYIY</sequence>